<dbReference type="AlphaFoldDB" id="A0A5J4NA83"/>
<feature type="region of interest" description="Disordered" evidence="2">
    <location>
        <begin position="116"/>
        <end position="222"/>
    </location>
</feature>
<proteinExistence type="predicted"/>
<feature type="compositionally biased region" description="Low complexity" evidence="2">
    <location>
        <begin position="202"/>
        <end position="213"/>
    </location>
</feature>
<evidence type="ECO:0000256" key="1">
    <source>
        <dbReference type="PROSITE-ProRule" id="PRU00176"/>
    </source>
</evidence>
<comment type="caution">
    <text evidence="4">The sequence shown here is derived from an EMBL/GenBank/DDBJ whole genome shotgun (WGS) entry which is preliminary data.</text>
</comment>
<feature type="compositionally biased region" description="Low complexity" evidence="2">
    <location>
        <begin position="126"/>
        <end position="147"/>
    </location>
</feature>
<feature type="domain" description="RRM" evidence="3">
    <location>
        <begin position="19"/>
        <end position="97"/>
    </location>
</feature>
<dbReference type="InterPro" id="IPR012677">
    <property type="entry name" value="Nucleotide-bd_a/b_plait_sf"/>
</dbReference>
<sequence length="462" mass="52037">MRSSQPVIIDPRKVAPSRHSLFICGFPGTVKVDSIKEFFSNQSDGRCVLDFSGYSEDRSQVFVAIRFESHSMARRMLIKYDGEKVFGHKININWFKDIRKARKKAICRMGVRRCVTKQTGRHAEQSSSRQRSSYTSKSRSRSSSCSKATHRSSSRSRHIRRKRVGSNRRHSSSSDSSRSSRQSSSPRPERHVFINQNQGRNSSDSSSRSSSSSTAVKQQPRSYQYCVQEGDKEILQAALDACSPIRQQTTTQKRSVSRSSRTTEVELSVNNQHQTTSVTQKESSCDKSSGEWSPKRQKLFRKKQKKKQRTQTPPLESTKTSPKNPVTMQEFQLPVDNVQANEKTIEDEDVHAMLEVEEISLNNIFLPDEHPDSNVVPTNETVEIDSLANAVEQENIPISGDPLVTEETTESQTENVPLPPPLANHETTTELSTPVDVQCREALKSATSNVGIQADFSLTEKQ</sequence>
<dbReference type="Gene3D" id="3.30.70.330">
    <property type="match status" value="1"/>
</dbReference>
<feature type="non-terminal residue" evidence="4">
    <location>
        <position position="462"/>
    </location>
</feature>
<dbReference type="InterPro" id="IPR035979">
    <property type="entry name" value="RBD_domain_sf"/>
</dbReference>
<feature type="compositionally biased region" description="Basic residues" evidence="2">
    <location>
        <begin position="295"/>
        <end position="309"/>
    </location>
</feature>
<keyword evidence="5" id="KW-1185">Reference proteome</keyword>
<organism evidence="4 5">
    <name type="scientific">Paragonimus westermani</name>
    <dbReference type="NCBI Taxonomy" id="34504"/>
    <lineage>
        <taxon>Eukaryota</taxon>
        <taxon>Metazoa</taxon>
        <taxon>Spiralia</taxon>
        <taxon>Lophotrochozoa</taxon>
        <taxon>Platyhelminthes</taxon>
        <taxon>Trematoda</taxon>
        <taxon>Digenea</taxon>
        <taxon>Plagiorchiida</taxon>
        <taxon>Troglotremata</taxon>
        <taxon>Troglotrematidae</taxon>
        <taxon>Paragonimus</taxon>
    </lineage>
</organism>
<protein>
    <recommendedName>
        <fullName evidence="3">RRM domain-containing protein</fullName>
    </recommendedName>
</protein>
<feature type="region of interest" description="Disordered" evidence="2">
    <location>
        <begin position="405"/>
        <end position="432"/>
    </location>
</feature>
<keyword evidence="1" id="KW-0694">RNA-binding</keyword>
<feature type="compositionally biased region" description="Low complexity" evidence="2">
    <location>
        <begin position="173"/>
        <end position="186"/>
    </location>
</feature>
<feature type="compositionally biased region" description="Polar residues" evidence="2">
    <location>
        <begin position="310"/>
        <end position="325"/>
    </location>
</feature>
<accession>A0A5J4NA83</accession>
<reference evidence="4 5" key="1">
    <citation type="journal article" date="2019" name="Gigascience">
        <title>Whole-genome sequence of the oriental lung fluke Paragonimus westermani.</title>
        <authorList>
            <person name="Oey H."/>
            <person name="Zakrzewski M."/>
            <person name="Narain K."/>
            <person name="Devi K.R."/>
            <person name="Agatsuma T."/>
            <person name="Nawaratna S."/>
            <person name="Gobert G.N."/>
            <person name="Jones M.K."/>
            <person name="Ragan M.A."/>
            <person name="McManus D.P."/>
            <person name="Krause L."/>
        </authorList>
    </citation>
    <scope>NUCLEOTIDE SEQUENCE [LARGE SCALE GENOMIC DNA]</scope>
    <source>
        <strain evidence="4 5">IND2009</strain>
    </source>
</reference>
<dbReference type="PROSITE" id="PS50102">
    <property type="entry name" value="RRM"/>
    <property type="match status" value="1"/>
</dbReference>
<name>A0A5J4NA83_9TREM</name>
<evidence type="ECO:0000259" key="3">
    <source>
        <dbReference type="PROSITE" id="PS50102"/>
    </source>
</evidence>
<gene>
    <name evidence="4" type="ORF">DEA37_0006090</name>
</gene>
<feature type="compositionally biased region" description="Polar residues" evidence="2">
    <location>
        <begin position="268"/>
        <end position="282"/>
    </location>
</feature>
<evidence type="ECO:0000256" key="2">
    <source>
        <dbReference type="SAM" id="MobiDB-lite"/>
    </source>
</evidence>
<evidence type="ECO:0000313" key="4">
    <source>
        <dbReference type="EMBL" id="KAA3672139.1"/>
    </source>
</evidence>
<feature type="compositionally biased region" description="Low complexity" evidence="2">
    <location>
        <begin position="247"/>
        <end position="262"/>
    </location>
</feature>
<dbReference type="Proteomes" id="UP000324629">
    <property type="component" value="Unassembled WGS sequence"/>
</dbReference>
<evidence type="ECO:0000313" key="5">
    <source>
        <dbReference type="Proteomes" id="UP000324629"/>
    </source>
</evidence>
<dbReference type="SUPFAM" id="SSF54928">
    <property type="entry name" value="RNA-binding domain, RBD"/>
    <property type="match status" value="1"/>
</dbReference>
<dbReference type="CDD" id="cd00590">
    <property type="entry name" value="RRM_SF"/>
    <property type="match status" value="1"/>
</dbReference>
<feature type="region of interest" description="Disordered" evidence="2">
    <location>
        <begin position="247"/>
        <end position="325"/>
    </location>
</feature>
<dbReference type="EMBL" id="QNGE01005296">
    <property type="protein sequence ID" value="KAA3672139.1"/>
    <property type="molecule type" value="Genomic_DNA"/>
</dbReference>
<dbReference type="InterPro" id="IPR000504">
    <property type="entry name" value="RRM_dom"/>
</dbReference>
<dbReference type="GO" id="GO:0003723">
    <property type="term" value="F:RNA binding"/>
    <property type="evidence" value="ECO:0007669"/>
    <property type="project" value="UniProtKB-UniRule"/>
</dbReference>
<feature type="compositionally biased region" description="Basic residues" evidence="2">
    <location>
        <begin position="148"/>
        <end position="171"/>
    </location>
</feature>